<sequence length="183" mass="19464">MTDTTSSSLSESIAARAENLYRTRQHLCADAVLLAFNEGLGGGLTEQQAVGLTSGLSIGQGGAGCLCGAVGGGALVLGLFLGGEGRAYRSAAKVREAVNELHTRFKDAHRTTCCRVLTKAVKGDEAAHFEQCAGLTGEAARMVAEILFNARPELAERADRERLAVRDSKGRGLLRRVFNRLFR</sequence>
<dbReference type="AlphaFoldDB" id="A0A1J5N821"/>
<organism evidence="1 2">
    <name type="scientific">Pseudodesulfovibrio hydrargyri</name>
    <dbReference type="NCBI Taxonomy" id="2125990"/>
    <lineage>
        <taxon>Bacteria</taxon>
        <taxon>Pseudomonadati</taxon>
        <taxon>Thermodesulfobacteriota</taxon>
        <taxon>Desulfovibrionia</taxon>
        <taxon>Desulfovibrionales</taxon>
        <taxon>Desulfovibrionaceae</taxon>
    </lineage>
</organism>
<dbReference type="SUPFAM" id="SSF48695">
    <property type="entry name" value="Multiheme cytochromes"/>
    <property type="match status" value="1"/>
</dbReference>
<gene>
    <name evidence="1" type="ORF">BerOc1_01364</name>
</gene>
<dbReference type="NCBIfam" id="TIGR01909">
    <property type="entry name" value="C_GCAxxG_C_C"/>
    <property type="match status" value="1"/>
</dbReference>
<dbReference type="OrthoDB" id="3192408at2"/>
<evidence type="ECO:0000313" key="1">
    <source>
        <dbReference type="EMBL" id="OIQ49439.1"/>
    </source>
</evidence>
<dbReference type="InterPro" id="IPR036280">
    <property type="entry name" value="Multihaem_cyt_sf"/>
</dbReference>
<dbReference type="Proteomes" id="UP000181901">
    <property type="component" value="Unassembled WGS sequence"/>
</dbReference>
<dbReference type="InterPro" id="IPR010181">
    <property type="entry name" value="CGCAxxGCC_motif"/>
</dbReference>
<dbReference type="RefSeq" id="WP_071544955.1">
    <property type="nucleotide sequence ID" value="NZ_LKAQ01000004.1"/>
</dbReference>
<evidence type="ECO:0000313" key="2">
    <source>
        <dbReference type="Proteomes" id="UP000181901"/>
    </source>
</evidence>
<dbReference type="Pfam" id="PF09719">
    <property type="entry name" value="C_GCAxxG_C_C"/>
    <property type="match status" value="1"/>
</dbReference>
<name>A0A1J5N821_9BACT</name>
<dbReference type="EMBL" id="LKAQ01000004">
    <property type="protein sequence ID" value="OIQ49439.1"/>
    <property type="molecule type" value="Genomic_DNA"/>
</dbReference>
<keyword evidence="2" id="KW-1185">Reference proteome</keyword>
<protein>
    <submittedName>
        <fullName evidence="1">Putative redox-active protein</fullName>
    </submittedName>
</protein>
<comment type="caution">
    <text evidence="1">The sequence shown here is derived from an EMBL/GenBank/DDBJ whole genome shotgun (WGS) entry which is preliminary data.</text>
</comment>
<reference evidence="1 2" key="1">
    <citation type="submission" date="2015-09" db="EMBL/GenBank/DDBJ databases">
        <title>Genome of Desulfovibrio dechloracetivorans BerOc1, a mercury methylating strain isolated from highly hydrocarbons and metals contaminated coastal sediments.</title>
        <authorList>
            <person name="Goni Urriza M."/>
            <person name="Gassie C."/>
            <person name="Bouchez O."/>
            <person name="Klopp C."/>
            <person name="Ranchou-Peyruse A."/>
            <person name="Remy G."/>
        </authorList>
    </citation>
    <scope>NUCLEOTIDE SEQUENCE [LARGE SCALE GENOMIC DNA]</scope>
    <source>
        <strain evidence="1 2">BerOc1</strain>
    </source>
</reference>
<proteinExistence type="predicted"/>
<accession>A0A1J5N821</accession>